<organism evidence="2 3">
    <name type="scientific">Plastoroseomonas arctica</name>
    <dbReference type="NCBI Taxonomy" id="1509237"/>
    <lineage>
        <taxon>Bacteria</taxon>
        <taxon>Pseudomonadati</taxon>
        <taxon>Pseudomonadota</taxon>
        <taxon>Alphaproteobacteria</taxon>
        <taxon>Acetobacterales</taxon>
        <taxon>Acetobacteraceae</taxon>
        <taxon>Plastoroseomonas</taxon>
    </lineage>
</organism>
<reference evidence="2" key="2">
    <citation type="journal article" date="2021" name="Syst. Appl. Microbiol.">
        <title>Roseomonas hellenica sp. nov., isolated from roots of wild-growing Alkanna tinctoria.</title>
        <authorList>
            <person name="Rat A."/>
            <person name="Naranjo H.D."/>
            <person name="Lebbe L."/>
            <person name="Cnockaert M."/>
            <person name="Krigas N."/>
            <person name="Grigoriadou K."/>
            <person name="Maloupa E."/>
            <person name="Willems A."/>
        </authorList>
    </citation>
    <scope>NUCLEOTIDE SEQUENCE</scope>
    <source>
        <strain evidence="2">LMG 28251</strain>
    </source>
</reference>
<dbReference type="Proteomes" id="UP001196068">
    <property type="component" value="Unassembled WGS sequence"/>
</dbReference>
<gene>
    <name evidence="2" type="ORF">GXW79_20890</name>
</gene>
<keyword evidence="3" id="KW-1185">Reference proteome</keyword>
<evidence type="ECO:0000313" key="2">
    <source>
        <dbReference type="EMBL" id="MBR0657544.1"/>
    </source>
</evidence>
<evidence type="ECO:0000256" key="1">
    <source>
        <dbReference type="SAM" id="Phobius"/>
    </source>
</evidence>
<dbReference type="EMBL" id="JAAEDH010000041">
    <property type="protein sequence ID" value="MBR0657544.1"/>
    <property type="molecule type" value="Genomic_DNA"/>
</dbReference>
<feature type="transmembrane region" description="Helical" evidence="1">
    <location>
        <begin position="267"/>
        <end position="284"/>
    </location>
</feature>
<feature type="transmembrane region" description="Helical" evidence="1">
    <location>
        <begin position="97"/>
        <end position="117"/>
    </location>
</feature>
<reference evidence="2" key="1">
    <citation type="submission" date="2020-01" db="EMBL/GenBank/DDBJ databases">
        <authorList>
            <person name="Rat A."/>
        </authorList>
    </citation>
    <scope>NUCLEOTIDE SEQUENCE</scope>
    <source>
        <strain evidence="2">LMG 28251</strain>
    </source>
</reference>
<comment type="caution">
    <text evidence="2">The sequence shown here is derived from an EMBL/GenBank/DDBJ whole genome shotgun (WGS) entry which is preliminary data.</text>
</comment>
<keyword evidence="1" id="KW-1133">Transmembrane helix</keyword>
<keyword evidence="1" id="KW-0472">Membrane</keyword>
<dbReference type="RefSeq" id="WP_211876405.1">
    <property type="nucleotide sequence ID" value="NZ_JAAEDH010000041.1"/>
</dbReference>
<proteinExistence type="predicted"/>
<feature type="transmembrane region" description="Helical" evidence="1">
    <location>
        <begin position="66"/>
        <end position="90"/>
    </location>
</feature>
<feature type="transmembrane region" description="Helical" evidence="1">
    <location>
        <begin position="189"/>
        <end position="211"/>
    </location>
</feature>
<feature type="transmembrane region" description="Helical" evidence="1">
    <location>
        <begin position="155"/>
        <end position="177"/>
    </location>
</feature>
<keyword evidence="1" id="KW-0812">Transmembrane</keyword>
<accession>A0AAF1JZ75</accession>
<dbReference type="AlphaFoldDB" id="A0AAF1JZ75"/>
<evidence type="ECO:0000313" key="3">
    <source>
        <dbReference type="Proteomes" id="UP001196068"/>
    </source>
</evidence>
<feature type="transmembrane region" description="Helical" evidence="1">
    <location>
        <begin position="231"/>
        <end position="255"/>
    </location>
</feature>
<sequence length="495" mass="52934">MLAAAGLLVGGNLLVEGHAPMKDDVAWLIHVAQSWLDGGQPYVTEIEINPPPIIWFSALAVSVAQLLGSSVMIVYPVMTSLLIALIAWWVASLITRLGIIGSAGAVFILAIVVLLFVPTGEFGQREHLIACLALPWLAWRAGAKDGRAASRPEGFAAGLLVGICCAMKPTFLVPFLLVELVMWRRRRAIAWAGVAGAICAGAAMLLLSLFLHPAYLAQVVPLAIALYHAPFDLAVMVPRGALLLGGVLACTWALWWLRRAELRDGDLTVLLLVFATGAMVIYLSTGRGWFYQRIPATVATVLALCSLVALSPKRFGVRGAAAAMLVALAFQAGARYLPKVSVASGYAPALSYQIAEVVRAQGATRLMAFSSTLGMGFPIVDLTHTRWSSRFPSMWAVRSELAAEQAEGGAAASSVARRWVVEDFLTACPEIVVVDHADGVNYPEALSDFDPAFARAWSGYRRIAGPAGVEMFHRPPDAPPCSRAGHFVSGLERRS</sequence>
<name>A0AAF1JZ75_9PROT</name>
<protein>
    <submittedName>
        <fullName evidence="2">DUF2029 domain-containing protein</fullName>
    </submittedName>
</protein>